<dbReference type="PANTHER" id="PTHR42730">
    <property type="entry name" value="2-OXOGLUTARATE SYNTHASE SUBUNIT KORC"/>
    <property type="match status" value="1"/>
</dbReference>
<comment type="caution">
    <text evidence="4">The sequence shown here is derived from an EMBL/GenBank/DDBJ whole genome shotgun (WGS) entry which is preliminary data.</text>
</comment>
<feature type="transmembrane region" description="Helical" evidence="2">
    <location>
        <begin position="6"/>
        <end position="29"/>
    </location>
</feature>
<proteinExistence type="predicted"/>
<dbReference type="SUPFAM" id="SSF53323">
    <property type="entry name" value="Pyruvate-ferredoxin oxidoreductase, PFOR, domain III"/>
    <property type="match status" value="1"/>
</dbReference>
<protein>
    <submittedName>
        <fullName evidence="4">Pyruvate synthase subunit PorC</fullName>
        <ecNumber evidence="4">1.2.7.1</ecNumber>
    </submittedName>
</protein>
<dbReference type="PANTHER" id="PTHR42730:SF1">
    <property type="entry name" value="2-OXOGLUTARATE SYNTHASE SUBUNIT KORC"/>
    <property type="match status" value="1"/>
</dbReference>
<keyword evidence="1 4" id="KW-0560">Oxidoreductase</keyword>
<accession>A0A9X7P7A1</accession>
<organism evidence="4 5">
    <name type="scientific">Neomoorella stamsii</name>
    <dbReference type="NCBI Taxonomy" id="1266720"/>
    <lineage>
        <taxon>Bacteria</taxon>
        <taxon>Bacillati</taxon>
        <taxon>Bacillota</taxon>
        <taxon>Clostridia</taxon>
        <taxon>Neomoorellales</taxon>
        <taxon>Neomoorellaceae</taxon>
        <taxon>Neomoorella</taxon>
    </lineage>
</organism>
<keyword evidence="2" id="KW-1133">Transmembrane helix</keyword>
<dbReference type="Gene3D" id="3.40.920.10">
    <property type="entry name" value="Pyruvate-ferredoxin oxidoreductase, PFOR, domain III"/>
    <property type="match status" value="1"/>
</dbReference>
<reference evidence="4 5" key="1">
    <citation type="submission" date="2018-03" db="EMBL/GenBank/DDBJ databases">
        <title>Genome sequence of Moorella stamsii DSM 26217.</title>
        <authorList>
            <person name="Poehlein A."/>
            <person name="Daniel R."/>
        </authorList>
    </citation>
    <scope>NUCLEOTIDE SEQUENCE [LARGE SCALE GENOMIC DNA]</scope>
    <source>
        <strain evidence="5">DSM 26217</strain>
    </source>
</reference>
<dbReference type="AlphaFoldDB" id="A0A9X7P7A1"/>
<name>A0A9X7P7A1_9FIRM</name>
<dbReference type="InterPro" id="IPR002869">
    <property type="entry name" value="Pyrv_flavodox_OxRed_cen"/>
</dbReference>
<keyword evidence="4" id="KW-0670">Pyruvate</keyword>
<dbReference type="EMBL" id="PVXL01000021">
    <property type="protein sequence ID" value="PRR76419.1"/>
    <property type="molecule type" value="Genomic_DNA"/>
</dbReference>
<dbReference type="RefSeq" id="WP_054936235.1">
    <property type="nucleotide sequence ID" value="NZ_PVXL01000021.1"/>
</dbReference>
<dbReference type="Proteomes" id="UP000239430">
    <property type="component" value="Unassembled WGS sequence"/>
</dbReference>
<evidence type="ECO:0000313" key="5">
    <source>
        <dbReference type="Proteomes" id="UP000239430"/>
    </source>
</evidence>
<dbReference type="InterPro" id="IPR052554">
    <property type="entry name" value="2-oxoglutarate_synth_KorC"/>
</dbReference>
<dbReference type="GO" id="GO:0019164">
    <property type="term" value="F:pyruvate synthase activity"/>
    <property type="evidence" value="ECO:0007669"/>
    <property type="project" value="UniProtKB-EC"/>
</dbReference>
<sequence>MRQELVAAGFGGQGIILLGITACVAAGLYDGKMVAQTQSYGPASRGGACRTDVVISDEEIDYAKALSPDVMVLMSEQARDSYLSEVRPQESIVIIDSTLVKEVPNEIRNVYYIPATEIAEIKFGQSMVANMVMLGAISAITELFSYEALKGAIKDVVNNKFIDVNLKALAEGYEYGKSLVGGTV</sequence>
<dbReference type="Pfam" id="PF01558">
    <property type="entry name" value="POR"/>
    <property type="match status" value="1"/>
</dbReference>
<evidence type="ECO:0000313" key="4">
    <source>
        <dbReference type="EMBL" id="PRR76419.1"/>
    </source>
</evidence>
<dbReference type="PROSITE" id="PS51257">
    <property type="entry name" value="PROKAR_LIPOPROTEIN"/>
    <property type="match status" value="1"/>
</dbReference>
<evidence type="ECO:0000256" key="1">
    <source>
        <dbReference type="ARBA" id="ARBA00023002"/>
    </source>
</evidence>
<evidence type="ECO:0000256" key="2">
    <source>
        <dbReference type="SAM" id="Phobius"/>
    </source>
</evidence>
<feature type="domain" description="Pyruvate/ketoisovalerate oxidoreductase catalytic" evidence="3">
    <location>
        <begin position="11"/>
        <end position="174"/>
    </location>
</feature>
<keyword evidence="2" id="KW-0812">Transmembrane</keyword>
<dbReference type="EC" id="1.2.7.1" evidence="4"/>
<gene>
    <name evidence="4" type="primary">porC_2</name>
    <name evidence="4" type="ORF">MOST_05870</name>
</gene>
<keyword evidence="2" id="KW-0472">Membrane</keyword>
<keyword evidence="5" id="KW-1185">Reference proteome</keyword>
<dbReference type="InterPro" id="IPR019752">
    <property type="entry name" value="Pyrv/ketoisovalerate_OxRed_cat"/>
</dbReference>
<evidence type="ECO:0000259" key="3">
    <source>
        <dbReference type="Pfam" id="PF01558"/>
    </source>
</evidence>